<name>A0ABX4YEL6_9LEPT</name>
<reference evidence="1" key="1">
    <citation type="submission" date="2018-01" db="EMBL/GenBank/DDBJ databases">
        <title>Genomic characterization of Leptospira inadai serogroup Lyme isolated from captured rat in Brazil and comparative analysis with human reference strain.</title>
        <authorList>
            <person name="Moreno L.Z."/>
            <person name="Loureiro A.P."/>
            <person name="Miraglia F."/>
            <person name="Kremer F.S."/>
            <person name="Eslabao M.R."/>
            <person name="Dellagostin O.A."/>
            <person name="Lilenbaum W."/>
            <person name="Moreno A.M."/>
        </authorList>
    </citation>
    <scope>NUCLEOTIDE SEQUENCE [LARGE SCALE GENOMIC DNA]</scope>
    <source>
        <strain evidence="1">M34/99</strain>
    </source>
</reference>
<organism evidence="1 2">
    <name type="scientific">Leptospira inadai serovar Lyme</name>
    <dbReference type="NCBI Taxonomy" id="293084"/>
    <lineage>
        <taxon>Bacteria</taxon>
        <taxon>Pseudomonadati</taxon>
        <taxon>Spirochaetota</taxon>
        <taxon>Spirochaetia</taxon>
        <taxon>Leptospirales</taxon>
        <taxon>Leptospiraceae</taxon>
        <taxon>Leptospira</taxon>
    </lineage>
</organism>
<dbReference type="Proteomes" id="UP000094669">
    <property type="component" value="Unassembled WGS sequence"/>
</dbReference>
<gene>
    <name evidence="1" type="ORF">BES34_017610</name>
</gene>
<dbReference type="EMBL" id="MCRM02000024">
    <property type="protein sequence ID" value="PNV73310.1"/>
    <property type="molecule type" value="Genomic_DNA"/>
</dbReference>
<keyword evidence="2" id="KW-1185">Reference proteome</keyword>
<comment type="caution">
    <text evidence="1">The sequence shown here is derived from an EMBL/GenBank/DDBJ whole genome shotgun (WGS) entry which is preliminary data.</text>
</comment>
<accession>A0ABX4YEL6</accession>
<sequence length="95" mass="11189">MRKEMKDFDKIYAIYVDQETMQSHILESILVFKENRPKFRDTVCNLRVAGSESHTHTHYDLSALLKIIKLKPDSFCEECKSYISSDFVDFSFDTL</sequence>
<evidence type="ECO:0000313" key="1">
    <source>
        <dbReference type="EMBL" id="PNV73310.1"/>
    </source>
</evidence>
<evidence type="ECO:0000313" key="2">
    <source>
        <dbReference type="Proteomes" id="UP000094669"/>
    </source>
</evidence>
<protein>
    <submittedName>
        <fullName evidence="1">Uncharacterized protein</fullName>
    </submittedName>
</protein>
<proteinExistence type="predicted"/>